<dbReference type="AlphaFoldDB" id="A0A4U9UXA8"/>
<protein>
    <submittedName>
        <fullName evidence="1">Uncharacterized protein</fullName>
    </submittedName>
</protein>
<accession>A0A4U9UXA8</accession>
<evidence type="ECO:0000313" key="1">
    <source>
        <dbReference type="EMBL" id="VTR36992.1"/>
    </source>
</evidence>
<organism evidence="1">
    <name type="scientific">Serratia fonticola</name>
    <dbReference type="NCBI Taxonomy" id="47917"/>
    <lineage>
        <taxon>Bacteria</taxon>
        <taxon>Pseudomonadati</taxon>
        <taxon>Pseudomonadota</taxon>
        <taxon>Gammaproteobacteria</taxon>
        <taxon>Enterobacterales</taxon>
        <taxon>Yersiniaceae</taxon>
        <taxon>Serratia</taxon>
    </lineage>
</organism>
<dbReference type="EMBL" id="CABEEZ010000092">
    <property type="protein sequence ID" value="VTR36992.1"/>
    <property type="molecule type" value="Genomic_DNA"/>
</dbReference>
<sequence>MGGFRFFVRLHPRLYIDRRRSLIGDDFLTDLIGVAFAHQPIYRILDKLGVAEIGIAVHIGMAHRLGHGVDRRSRVKAHAFQIVALNDIEDLAQRDATGARWWRRDEFITAIATGDRRSLGHFVVGENRRR</sequence>
<reference evidence="1" key="1">
    <citation type="submission" date="2019-05" db="EMBL/GenBank/DDBJ databases">
        <authorList>
            <consortium name="Pathogen Informatics"/>
        </authorList>
    </citation>
    <scope>NUCLEOTIDE SEQUENCE [LARGE SCALE GENOMIC DNA]</scope>
    <source>
        <strain evidence="1">NCTC12965</strain>
    </source>
</reference>
<proteinExistence type="predicted"/>
<gene>
    <name evidence="1" type="ORF">NCTC12965_04004</name>
</gene>
<name>A0A4U9UXA8_SERFO</name>